<keyword evidence="3" id="KW-1185">Reference proteome</keyword>
<dbReference type="RefSeq" id="WP_166511869.1">
    <property type="nucleotide sequence ID" value="NZ_VNHM01000009.1"/>
</dbReference>
<organism evidence="2 3">
    <name type="scientific">Desulfallas thermosapovorans DSM 6562</name>
    <dbReference type="NCBI Taxonomy" id="1121431"/>
    <lineage>
        <taxon>Bacteria</taxon>
        <taxon>Bacillati</taxon>
        <taxon>Bacillota</taxon>
        <taxon>Clostridia</taxon>
        <taxon>Eubacteriales</taxon>
        <taxon>Desulfallaceae</taxon>
        <taxon>Desulfallas</taxon>
    </lineage>
</organism>
<reference evidence="2 3" key="1">
    <citation type="submission" date="2019-07" db="EMBL/GenBank/DDBJ databases">
        <title>Genomic Encyclopedia of Type Strains, Phase I: the one thousand microbial genomes (KMG-I) project.</title>
        <authorList>
            <person name="Kyrpides N."/>
        </authorList>
    </citation>
    <scope>NUCLEOTIDE SEQUENCE [LARGE SCALE GENOMIC DNA]</scope>
    <source>
        <strain evidence="2 3">DSM 6562</strain>
    </source>
</reference>
<evidence type="ECO:0000313" key="2">
    <source>
        <dbReference type="EMBL" id="TYO95135.1"/>
    </source>
</evidence>
<dbReference type="EMBL" id="VNHM01000009">
    <property type="protein sequence ID" value="TYO95135.1"/>
    <property type="molecule type" value="Genomic_DNA"/>
</dbReference>
<dbReference type="Pfam" id="PF23899">
    <property type="entry name" value="SU10_portal"/>
    <property type="match status" value="1"/>
</dbReference>
<dbReference type="AlphaFoldDB" id="A0A5S4ZQG4"/>
<name>A0A5S4ZQG4_9FIRM</name>
<evidence type="ECO:0000313" key="3">
    <source>
        <dbReference type="Proteomes" id="UP000323166"/>
    </source>
</evidence>
<accession>A0A5S4ZQG4</accession>
<sequence>MPDIYDSRETTAELIQRFYYAESWRQQYDTRALEWYKLYVGWRDALPKALQGRSNLHIPRTYEEIDTLRSRFLKALFSSRPYIDFLPRPRAAVSPEQLQEMEAKAKIAGAILDDQLAAIIPAFYDFITCFLVYPAAIASIGWRYEVRKVKTKQQKLIPPTFMDQVRAALQGAQAQPTIVMEEVEQEVAEYDDNDFQPVDFFDFWPDPRGRDIDSCRFCFQREWLTVPELQAKLALLKRAGGGKVYEPQDWNALAGAAGELQDGREDRLAAIGLGSDSTQGYWREPKKGYLMEVLHYWEDDRHALLVNRTETLYDGRNPYHRHGKKPFIATSFDPLPGEFYGLSAVQLIEHLQHELNTTRNQRIDNVSLVLNRMWKVRRSADINPNELISRPHGVVWVDSPDDVTELSMNDVTSSSYNEERIIKEDMENVIGVPAVVRGAEPPGKQTATEVVTKNTSAGFRFDVKVMLYEALCLKRMAYLMDCNNQQFIDQARLVRVYGDQGMEWKRIEPWEILGEHDYAPAGSSVDPMANKEIRRQQLNELLMIVSQNQLVAQHVKIPELIRLLIQSYDIRSVDKLLLTPEELAQQQLAAMVPPGVPPGAPPEQPGAAPPMGPDQLAALLQMIGGGQGGPQGNQG</sequence>
<evidence type="ECO:0000256" key="1">
    <source>
        <dbReference type="SAM" id="MobiDB-lite"/>
    </source>
</evidence>
<dbReference type="Proteomes" id="UP000323166">
    <property type="component" value="Unassembled WGS sequence"/>
</dbReference>
<dbReference type="InterPro" id="IPR056909">
    <property type="entry name" value="SU10_portal"/>
</dbReference>
<evidence type="ECO:0008006" key="4">
    <source>
        <dbReference type="Google" id="ProtNLM"/>
    </source>
</evidence>
<comment type="caution">
    <text evidence="2">The sequence shown here is derived from an EMBL/GenBank/DDBJ whole genome shotgun (WGS) entry which is preliminary data.</text>
</comment>
<gene>
    <name evidence="2" type="ORF">LX24_01864</name>
</gene>
<protein>
    <recommendedName>
        <fullName evidence="4">SPP1 Gp6-like portal protein</fullName>
    </recommendedName>
</protein>
<proteinExistence type="predicted"/>
<feature type="region of interest" description="Disordered" evidence="1">
    <location>
        <begin position="594"/>
        <end position="614"/>
    </location>
</feature>
<feature type="compositionally biased region" description="Pro residues" evidence="1">
    <location>
        <begin position="594"/>
        <end position="612"/>
    </location>
</feature>